<sequence length="84" mass="9660">MWLNQLKIAIIEKNTDNLNRLLDNLPQLKDKKEIEEALFLLQAATDLVQGLKSETQASMIQMKKNITFLKATQEKPTSKFDIKS</sequence>
<dbReference type="EMBL" id="CP046072">
    <property type="protein sequence ID" value="QSZ40749.1"/>
    <property type="molecule type" value="Genomic_DNA"/>
</dbReference>
<proteinExistence type="predicted"/>
<dbReference type="AlphaFoldDB" id="A0A975GC01"/>
<protein>
    <submittedName>
        <fullName evidence="2">Uncharacterized protein</fullName>
    </submittedName>
</protein>
<keyword evidence="3" id="KW-1185">Reference proteome</keyword>
<evidence type="ECO:0000313" key="3">
    <source>
        <dbReference type="Proteomes" id="UP000671852"/>
    </source>
</evidence>
<reference evidence="2" key="1">
    <citation type="submission" date="2019-11" db="EMBL/GenBank/DDBJ databases">
        <authorList>
            <person name="Kojima H."/>
        </authorList>
    </citation>
    <scope>NUCLEOTIDE SEQUENCE</scope>
    <source>
        <strain evidence="2">H1576</strain>
    </source>
</reference>
<name>A0A975GC01_9BACT</name>
<dbReference type="KEGG" id="saqt:GJV85_00975"/>
<dbReference type="RefSeq" id="WP_207562028.1">
    <property type="nucleotide sequence ID" value="NZ_CP046072.1"/>
</dbReference>
<evidence type="ECO:0000313" key="2">
    <source>
        <dbReference type="EMBL" id="QSZ40749.1"/>
    </source>
</evidence>
<evidence type="ECO:0000256" key="1">
    <source>
        <dbReference type="SAM" id="Coils"/>
    </source>
</evidence>
<reference evidence="2" key="2">
    <citation type="submission" date="2021-04" db="EMBL/GenBank/DDBJ databases">
        <title>Isolation and characterization of a novel species of the genus Sulfurimonas.</title>
        <authorList>
            <person name="Fukui M."/>
        </authorList>
    </citation>
    <scope>NUCLEOTIDE SEQUENCE</scope>
    <source>
        <strain evidence="2">H1576</strain>
    </source>
</reference>
<feature type="coiled-coil region" evidence="1">
    <location>
        <begin position="11"/>
        <end position="38"/>
    </location>
</feature>
<keyword evidence="1" id="KW-0175">Coiled coil</keyword>
<dbReference type="Proteomes" id="UP000671852">
    <property type="component" value="Chromosome"/>
</dbReference>
<gene>
    <name evidence="2" type="ORF">GJV85_00975</name>
</gene>
<organism evidence="2 3">
    <name type="scientific">Sulfurimonas aquatica</name>
    <dbReference type="NCBI Taxonomy" id="2672570"/>
    <lineage>
        <taxon>Bacteria</taxon>
        <taxon>Pseudomonadati</taxon>
        <taxon>Campylobacterota</taxon>
        <taxon>Epsilonproteobacteria</taxon>
        <taxon>Campylobacterales</taxon>
        <taxon>Sulfurimonadaceae</taxon>
        <taxon>Sulfurimonas</taxon>
    </lineage>
</organism>
<accession>A0A975GC01</accession>